<proteinExistence type="predicted"/>
<dbReference type="AlphaFoldDB" id="B3T5K8"/>
<feature type="compositionally biased region" description="Basic and acidic residues" evidence="1">
    <location>
        <begin position="77"/>
        <end position="92"/>
    </location>
</feature>
<protein>
    <submittedName>
        <fullName evidence="3">Uncharacterized protein</fullName>
    </submittedName>
</protein>
<evidence type="ECO:0000313" key="3">
    <source>
        <dbReference type="EMBL" id="ABZ07867.1"/>
    </source>
</evidence>
<dbReference type="EMBL" id="EU016611">
    <property type="protein sequence ID" value="ABZ07867.1"/>
    <property type="molecule type" value="Genomic_DNA"/>
</dbReference>
<name>B3T5K8_9ARCH</name>
<evidence type="ECO:0000256" key="1">
    <source>
        <dbReference type="SAM" id="MobiDB-lite"/>
    </source>
</evidence>
<keyword evidence="2" id="KW-0472">Membrane</keyword>
<keyword evidence="2" id="KW-1133">Transmembrane helix</keyword>
<keyword evidence="2" id="KW-0812">Transmembrane</keyword>
<gene>
    <name evidence="3" type="ORF">ALOHA_HF4000ANIW141J13ctg1g36</name>
</gene>
<feature type="region of interest" description="Disordered" evidence="1">
    <location>
        <begin position="70"/>
        <end position="92"/>
    </location>
</feature>
<sequence>MPIVIALLRNVGTAHQGRFCLIPVGYSVIGLKVHNKEPSGVYCMWYLYFAILLAVVCLGIPLYFIYRGGTKKRKAYDKKNKNADDMNDLDHY</sequence>
<organism evidence="3">
    <name type="scientific">uncultured marine crenarchaeote HF4000_ANIW141J13</name>
    <dbReference type="NCBI Taxonomy" id="455577"/>
    <lineage>
        <taxon>Archaea</taxon>
        <taxon>Nitrososphaerota</taxon>
        <taxon>Nitrososphaeria</taxon>
        <taxon>Nitrosopumilales</taxon>
        <taxon>environmental samples</taxon>
    </lineage>
</organism>
<reference evidence="3" key="1">
    <citation type="journal article" date="2008" name="ISME J.">
        <title>Genomic patterns of recombination, clonal divergence and environment in marine microbial populations.</title>
        <authorList>
            <person name="Konstantinidis K.T."/>
            <person name="Delong E.F."/>
        </authorList>
    </citation>
    <scope>NUCLEOTIDE SEQUENCE</scope>
</reference>
<accession>B3T5K8</accession>
<evidence type="ECO:0000256" key="2">
    <source>
        <dbReference type="SAM" id="Phobius"/>
    </source>
</evidence>
<feature type="transmembrane region" description="Helical" evidence="2">
    <location>
        <begin position="45"/>
        <end position="66"/>
    </location>
</feature>